<dbReference type="GO" id="GO:0015421">
    <property type="term" value="F:ABC-type oligopeptide transporter activity"/>
    <property type="evidence" value="ECO:0007669"/>
    <property type="project" value="TreeGrafter"/>
</dbReference>
<feature type="transmembrane region" description="Helical" evidence="6">
    <location>
        <begin position="125"/>
        <end position="148"/>
    </location>
</feature>
<dbReference type="KEGG" id="ehx:EMIHUDRAFT_456430"/>
<evidence type="ECO:0000256" key="2">
    <source>
        <dbReference type="ARBA" id="ARBA00022692"/>
    </source>
</evidence>
<feature type="region of interest" description="Disordered" evidence="5">
    <location>
        <begin position="1"/>
        <end position="25"/>
    </location>
</feature>
<feature type="domain" description="ABC transmembrane type-1" evidence="7">
    <location>
        <begin position="75"/>
        <end position="264"/>
    </location>
</feature>
<organism evidence="8 9">
    <name type="scientific">Emiliania huxleyi (strain CCMP1516)</name>
    <dbReference type="NCBI Taxonomy" id="280463"/>
    <lineage>
        <taxon>Eukaryota</taxon>
        <taxon>Haptista</taxon>
        <taxon>Haptophyta</taxon>
        <taxon>Prymnesiophyceae</taxon>
        <taxon>Isochrysidales</taxon>
        <taxon>Noelaerhabdaceae</taxon>
        <taxon>Emiliania</taxon>
    </lineage>
</organism>
<dbReference type="GO" id="GO:0016020">
    <property type="term" value="C:membrane"/>
    <property type="evidence" value="ECO:0007669"/>
    <property type="project" value="UniProtKB-SubCell"/>
</dbReference>
<dbReference type="eggNOG" id="KOG0058">
    <property type="taxonomic scope" value="Eukaryota"/>
</dbReference>
<dbReference type="PaxDb" id="2903-EOD30907"/>
<keyword evidence="4 6" id="KW-0472">Membrane</keyword>
<evidence type="ECO:0000313" key="8">
    <source>
        <dbReference type="EnsemblProtists" id="EOD30907"/>
    </source>
</evidence>
<dbReference type="EnsemblProtists" id="EOD30907">
    <property type="protein sequence ID" value="EOD30907"/>
    <property type="gene ID" value="EMIHUDRAFT_456430"/>
</dbReference>
<dbReference type="InterPro" id="IPR039421">
    <property type="entry name" value="Type_1_exporter"/>
</dbReference>
<dbReference type="PANTHER" id="PTHR43394">
    <property type="entry name" value="ATP-DEPENDENT PERMEASE MDL1, MITOCHONDRIAL"/>
    <property type="match status" value="1"/>
</dbReference>
<dbReference type="HOGENOM" id="CLU_1055996_0_0_1"/>
<dbReference type="InterPro" id="IPR036640">
    <property type="entry name" value="ABC1_TM_sf"/>
</dbReference>
<comment type="subcellular location">
    <subcellularLocation>
        <location evidence="1">Membrane</location>
        <topology evidence="1">Multi-pass membrane protein</topology>
    </subcellularLocation>
</comment>
<dbReference type="RefSeq" id="XP_005783336.1">
    <property type="nucleotide sequence ID" value="XM_005783279.1"/>
</dbReference>
<evidence type="ECO:0000256" key="4">
    <source>
        <dbReference type="ARBA" id="ARBA00023136"/>
    </source>
</evidence>
<reference evidence="9" key="1">
    <citation type="journal article" date="2013" name="Nature">
        <title>Pan genome of the phytoplankton Emiliania underpins its global distribution.</title>
        <authorList>
            <person name="Read B.A."/>
            <person name="Kegel J."/>
            <person name="Klute M.J."/>
            <person name="Kuo A."/>
            <person name="Lefebvre S.C."/>
            <person name="Maumus F."/>
            <person name="Mayer C."/>
            <person name="Miller J."/>
            <person name="Monier A."/>
            <person name="Salamov A."/>
            <person name="Young J."/>
            <person name="Aguilar M."/>
            <person name="Claverie J.M."/>
            <person name="Frickenhaus S."/>
            <person name="Gonzalez K."/>
            <person name="Herman E.K."/>
            <person name="Lin Y.C."/>
            <person name="Napier J."/>
            <person name="Ogata H."/>
            <person name="Sarno A.F."/>
            <person name="Shmutz J."/>
            <person name="Schroeder D."/>
            <person name="de Vargas C."/>
            <person name="Verret F."/>
            <person name="von Dassow P."/>
            <person name="Valentin K."/>
            <person name="Van de Peer Y."/>
            <person name="Wheeler G."/>
            <person name="Dacks J.B."/>
            <person name="Delwiche C.F."/>
            <person name="Dyhrman S.T."/>
            <person name="Glockner G."/>
            <person name="John U."/>
            <person name="Richards T."/>
            <person name="Worden A.Z."/>
            <person name="Zhang X."/>
            <person name="Grigoriev I.V."/>
            <person name="Allen A.E."/>
            <person name="Bidle K."/>
            <person name="Borodovsky M."/>
            <person name="Bowler C."/>
            <person name="Brownlee C."/>
            <person name="Cock J.M."/>
            <person name="Elias M."/>
            <person name="Gladyshev V.N."/>
            <person name="Groth M."/>
            <person name="Guda C."/>
            <person name="Hadaegh A."/>
            <person name="Iglesias-Rodriguez M.D."/>
            <person name="Jenkins J."/>
            <person name="Jones B.M."/>
            <person name="Lawson T."/>
            <person name="Leese F."/>
            <person name="Lindquist E."/>
            <person name="Lobanov A."/>
            <person name="Lomsadze A."/>
            <person name="Malik S.B."/>
            <person name="Marsh M.E."/>
            <person name="Mackinder L."/>
            <person name="Mock T."/>
            <person name="Mueller-Roeber B."/>
            <person name="Pagarete A."/>
            <person name="Parker M."/>
            <person name="Probert I."/>
            <person name="Quesneville H."/>
            <person name="Raines C."/>
            <person name="Rensing S.A."/>
            <person name="Riano-Pachon D.M."/>
            <person name="Richier S."/>
            <person name="Rokitta S."/>
            <person name="Shiraiwa Y."/>
            <person name="Soanes D.M."/>
            <person name="van der Giezen M."/>
            <person name="Wahlund T.M."/>
            <person name="Williams B."/>
            <person name="Wilson W."/>
            <person name="Wolfe G."/>
            <person name="Wurch L.L."/>
        </authorList>
    </citation>
    <scope>NUCLEOTIDE SEQUENCE</scope>
</reference>
<proteinExistence type="predicted"/>
<dbReference type="SUPFAM" id="SSF90123">
    <property type="entry name" value="ABC transporter transmembrane region"/>
    <property type="match status" value="1"/>
</dbReference>
<evidence type="ECO:0000256" key="6">
    <source>
        <dbReference type="SAM" id="Phobius"/>
    </source>
</evidence>
<dbReference type="GO" id="GO:0005524">
    <property type="term" value="F:ATP binding"/>
    <property type="evidence" value="ECO:0007669"/>
    <property type="project" value="InterPro"/>
</dbReference>
<dbReference type="InterPro" id="IPR011527">
    <property type="entry name" value="ABC1_TM_dom"/>
</dbReference>
<feature type="transmembrane region" description="Helical" evidence="6">
    <location>
        <begin position="211"/>
        <end position="232"/>
    </location>
</feature>
<protein>
    <recommendedName>
        <fullName evidence="7">ABC transmembrane type-1 domain-containing protein</fullName>
    </recommendedName>
</protein>
<dbReference type="Gene3D" id="1.20.1560.10">
    <property type="entry name" value="ABC transporter type 1, transmembrane domain"/>
    <property type="match status" value="1"/>
</dbReference>
<evidence type="ECO:0000256" key="3">
    <source>
        <dbReference type="ARBA" id="ARBA00022989"/>
    </source>
</evidence>
<dbReference type="PANTHER" id="PTHR43394:SF1">
    <property type="entry name" value="ATP-BINDING CASSETTE SUB-FAMILY B MEMBER 10, MITOCHONDRIAL"/>
    <property type="match status" value="1"/>
</dbReference>
<dbReference type="PROSITE" id="PS50929">
    <property type="entry name" value="ABC_TM1F"/>
    <property type="match status" value="1"/>
</dbReference>
<evidence type="ECO:0000256" key="1">
    <source>
        <dbReference type="ARBA" id="ARBA00004141"/>
    </source>
</evidence>
<name>A0A0D3K572_EMIH1</name>
<accession>A0A0D3K572</accession>
<evidence type="ECO:0000313" key="9">
    <source>
        <dbReference type="Proteomes" id="UP000013827"/>
    </source>
</evidence>
<keyword evidence="9" id="KW-1185">Reference proteome</keyword>
<reference evidence="8" key="2">
    <citation type="submission" date="2024-10" db="UniProtKB">
        <authorList>
            <consortium name="EnsemblProtists"/>
        </authorList>
    </citation>
    <scope>IDENTIFICATION</scope>
</reference>
<dbReference type="GeneID" id="17276181"/>
<evidence type="ECO:0000259" key="7">
    <source>
        <dbReference type="PROSITE" id="PS50929"/>
    </source>
</evidence>
<dbReference type="Proteomes" id="UP000013827">
    <property type="component" value="Unassembled WGS sequence"/>
</dbReference>
<dbReference type="Pfam" id="PF00664">
    <property type="entry name" value="ABC_membrane"/>
    <property type="match status" value="1"/>
</dbReference>
<dbReference type="STRING" id="2903.R1D788"/>
<keyword evidence="2 6" id="KW-0812">Transmembrane</keyword>
<feature type="transmembrane region" description="Helical" evidence="6">
    <location>
        <begin position="185"/>
        <end position="205"/>
    </location>
</feature>
<evidence type="ECO:0000256" key="5">
    <source>
        <dbReference type="SAM" id="MobiDB-lite"/>
    </source>
</evidence>
<keyword evidence="3 6" id="KW-1133">Transmembrane helix</keyword>
<sequence length="264" mass="28599">MGDLSAPINSERQQDTSRSRSRWWSRPARATVEPLVASPDAASDDGSAAAGKAVRPGLTVGKVFALSSQERPVLLLAVLLRLGSEGCSFASPLILATAYDAVVESYGHEERGDATREVILRTFTWVLALHVAGQALGFLSGFATGLSGERVVSRLRRRLYEHLLRQEMGFFDAQKSGDLATTSSLNDFFIGIVKVVGGVTLMFIVSWQMTLIAFLSLLGWLVLVCLPGMRLVSRLTKQYQAALARASVASTESLGMMRTVRCFA</sequence>
<dbReference type="AlphaFoldDB" id="A0A0D3K572"/>